<comment type="caution">
    <text evidence="2">The sequence shown here is derived from an EMBL/GenBank/DDBJ whole genome shotgun (WGS) entry which is preliminary data.</text>
</comment>
<accession>A0A317WQY0</accession>
<keyword evidence="3" id="KW-1185">Reference proteome</keyword>
<proteinExistence type="predicted"/>
<evidence type="ECO:0000313" key="2">
    <source>
        <dbReference type="EMBL" id="PWY88843.1"/>
    </source>
</evidence>
<sequence>MSAAMILRRSSTLSRPPLLRPAYAARVCYYHPPEVHSNKDEEFFITASFPDDFEAPSLVKKRDPQGQSLGHWDEFHATSSEVSVKADRGDIHIHQQQQQWSRDLDRRLQEAEEPKIDEM</sequence>
<evidence type="ECO:0000256" key="1">
    <source>
        <dbReference type="SAM" id="MobiDB-lite"/>
    </source>
</evidence>
<name>A0A317WQY0_9EURO</name>
<dbReference type="AlphaFoldDB" id="A0A317WQY0"/>
<gene>
    <name evidence="2" type="ORF">BO94DRAFT_545919</name>
</gene>
<dbReference type="EMBL" id="MSFK01000012">
    <property type="protein sequence ID" value="PWY88843.1"/>
    <property type="molecule type" value="Genomic_DNA"/>
</dbReference>
<evidence type="ECO:0000313" key="3">
    <source>
        <dbReference type="Proteomes" id="UP000246702"/>
    </source>
</evidence>
<dbReference type="GeneID" id="37115412"/>
<dbReference type="Proteomes" id="UP000246702">
    <property type="component" value="Unassembled WGS sequence"/>
</dbReference>
<reference evidence="2 3" key="1">
    <citation type="submission" date="2016-12" db="EMBL/GenBank/DDBJ databases">
        <title>The genomes of Aspergillus section Nigri reveals drivers in fungal speciation.</title>
        <authorList>
            <consortium name="DOE Joint Genome Institute"/>
            <person name="Vesth T.C."/>
            <person name="Nybo J."/>
            <person name="Theobald S."/>
            <person name="Brandl J."/>
            <person name="Frisvad J.C."/>
            <person name="Nielsen K.F."/>
            <person name="Lyhne E.K."/>
            <person name="Kogle M.E."/>
            <person name="Kuo A."/>
            <person name="Riley R."/>
            <person name="Clum A."/>
            <person name="Nolan M."/>
            <person name="Lipzen A."/>
            <person name="Salamov A."/>
            <person name="Henrissat B."/>
            <person name="Wiebenga A."/>
            <person name="De Vries R.P."/>
            <person name="Grigoriev I.V."/>
            <person name="Mortensen U.H."/>
            <person name="Andersen M.R."/>
            <person name="Baker S.E."/>
        </authorList>
    </citation>
    <scope>NUCLEOTIDE SEQUENCE [LARGE SCALE GENOMIC DNA]</scope>
    <source>
        <strain evidence="2 3">CBS 115572</strain>
    </source>
</reference>
<feature type="region of interest" description="Disordered" evidence="1">
    <location>
        <begin position="93"/>
        <end position="119"/>
    </location>
</feature>
<organism evidence="2 3">
    <name type="scientific">Aspergillus sclerotioniger CBS 115572</name>
    <dbReference type="NCBI Taxonomy" id="1450535"/>
    <lineage>
        <taxon>Eukaryota</taxon>
        <taxon>Fungi</taxon>
        <taxon>Dikarya</taxon>
        <taxon>Ascomycota</taxon>
        <taxon>Pezizomycotina</taxon>
        <taxon>Eurotiomycetes</taxon>
        <taxon>Eurotiomycetidae</taxon>
        <taxon>Eurotiales</taxon>
        <taxon>Aspergillaceae</taxon>
        <taxon>Aspergillus</taxon>
        <taxon>Aspergillus subgen. Circumdati</taxon>
    </lineage>
</organism>
<dbReference type="RefSeq" id="XP_025468205.1">
    <property type="nucleotide sequence ID" value="XM_025613269.1"/>
</dbReference>
<feature type="compositionally biased region" description="Basic and acidic residues" evidence="1">
    <location>
        <begin position="102"/>
        <end position="119"/>
    </location>
</feature>
<dbReference type="OrthoDB" id="4343031at2759"/>
<protein>
    <submittedName>
        <fullName evidence="2">Uncharacterized protein</fullName>
    </submittedName>
</protein>